<feature type="domain" description="Ribosomal protein L9" evidence="4">
    <location>
        <begin position="73"/>
        <end position="120"/>
    </location>
</feature>
<sequence>MLASATARTLSRWSRPACSVSSRSYWKLTRTSLPPRHPAERPTAEQLNEQSENFHQKDMIFRAERVKQPGLPVQVLMLTDVLGYGPRGQILTVRNPNIARQELILPGLAVYARPENIADFGPGVIPEDQLVMSTVRGRATMRTLLHTPLPLSLHHENPWTVTPEIVHCAFRRIQFQVPIEVIELPDTPISGPDPDKQGKEFLIHVTINGVERVPVRVVIHHLNPEDAKANRELGWQHRFREPLFEEQREALAMLPRPPISQKTAEKEGFRPILTQYQQWAERRQARLRSLIPPES</sequence>
<dbReference type="InterPro" id="IPR000244">
    <property type="entry name" value="Ribosomal_bL9"/>
</dbReference>
<organism evidence="5 6">
    <name type="scientific">Tigriopus californicus</name>
    <name type="common">Marine copepod</name>
    <dbReference type="NCBI Taxonomy" id="6832"/>
    <lineage>
        <taxon>Eukaryota</taxon>
        <taxon>Metazoa</taxon>
        <taxon>Ecdysozoa</taxon>
        <taxon>Arthropoda</taxon>
        <taxon>Crustacea</taxon>
        <taxon>Multicrustacea</taxon>
        <taxon>Hexanauplia</taxon>
        <taxon>Copepoda</taxon>
        <taxon>Harpacticoida</taxon>
        <taxon>Harpacticidae</taxon>
        <taxon>Tigriopus</taxon>
    </lineage>
</organism>
<dbReference type="GO" id="GO:0006412">
    <property type="term" value="P:translation"/>
    <property type="evidence" value="ECO:0007669"/>
    <property type="project" value="InterPro"/>
</dbReference>
<dbReference type="Proteomes" id="UP000318571">
    <property type="component" value="Chromosome 3"/>
</dbReference>
<dbReference type="OMA" id="HCAFRRI"/>
<dbReference type="EMBL" id="VCGU01000007">
    <property type="protein sequence ID" value="TRY73291.1"/>
    <property type="molecule type" value="Genomic_DNA"/>
</dbReference>
<keyword evidence="2" id="KW-0689">Ribosomal protein</keyword>
<dbReference type="AlphaFoldDB" id="A0A553P6I7"/>
<dbReference type="InterPro" id="IPR036935">
    <property type="entry name" value="Ribosomal_bL9_N_sf"/>
</dbReference>
<evidence type="ECO:0000256" key="3">
    <source>
        <dbReference type="ARBA" id="ARBA00023274"/>
    </source>
</evidence>
<keyword evidence="3" id="KW-0687">Ribonucleoprotein</keyword>
<evidence type="ECO:0000256" key="1">
    <source>
        <dbReference type="ARBA" id="ARBA00010605"/>
    </source>
</evidence>
<reference evidence="5 6" key="1">
    <citation type="journal article" date="2018" name="Nat. Ecol. Evol.">
        <title>Genomic signatures of mitonuclear coevolution across populations of Tigriopus californicus.</title>
        <authorList>
            <person name="Barreto F.S."/>
            <person name="Watson E.T."/>
            <person name="Lima T.G."/>
            <person name="Willett C.S."/>
            <person name="Edmands S."/>
            <person name="Li W."/>
            <person name="Burton R.S."/>
        </authorList>
    </citation>
    <scope>NUCLEOTIDE SEQUENCE [LARGE SCALE GENOMIC DNA]</scope>
    <source>
        <strain evidence="5 6">San Diego</strain>
    </source>
</reference>
<dbReference type="GO" id="GO:0005840">
    <property type="term" value="C:ribosome"/>
    <property type="evidence" value="ECO:0007669"/>
    <property type="project" value="UniProtKB-KW"/>
</dbReference>
<name>A0A553P6I7_TIGCA</name>
<dbReference type="PANTHER" id="PTHR21368">
    <property type="entry name" value="50S RIBOSOMAL PROTEIN L9"/>
    <property type="match status" value="1"/>
</dbReference>
<dbReference type="GO" id="GO:0003735">
    <property type="term" value="F:structural constituent of ribosome"/>
    <property type="evidence" value="ECO:0007669"/>
    <property type="project" value="InterPro"/>
</dbReference>
<keyword evidence="6" id="KW-1185">Reference proteome</keyword>
<proteinExistence type="inferred from homology"/>
<protein>
    <recommendedName>
        <fullName evidence="4">Ribosomal protein L9 domain-containing protein</fullName>
    </recommendedName>
</protein>
<dbReference type="GO" id="GO:1990904">
    <property type="term" value="C:ribonucleoprotein complex"/>
    <property type="evidence" value="ECO:0007669"/>
    <property type="project" value="UniProtKB-KW"/>
</dbReference>
<evidence type="ECO:0000313" key="5">
    <source>
        <dbReference type="EMBL" id="TRY73291.1"/>
    </source>
</evidence>
<evidence type="ECO:0000256" key="2">
    <source>
        <dbReference type="ARBA" id="ARBA00022980"/>
    </source>
</evidence>
<comment type="similarity">
    <text evidence="1">Belongs to the bacterial ribosomal protein bL9 family.</text>
</comment>
<evidence type="ECO:0000259" key="4">
    <source>
        <dbReference type="Pfam" id="PF01281"/>
    </source>
</evidence>
<comment type="caution">
    <text evidence="5">The sequence shown here is derived from an EMBL/GenBank/DDBJ whole genome shotgun (WGS) entry which is preliminary data.</text>
</comment>
<dbReference type="OrthoDB" id="5555409at2759"/>
<dbReference type="Gene3D" id="3.40.5.10">
    <property type="entry name" value="Ribosomal protein L9, N-terminal domain"/>
    <property type="match status" value="1"/>
</dbReference>
<gene>
    <name evidence="5" type="ORF">TCAL_00894</name>
</gene>
<dbReference type="InterPro" id="IPR020070">
    <property type="entry name" value="Ribosomal_bL9_N"/>
</dbReference>
<dbReference type="STRING" id="6832.A0A553P6I7"/>
<accession>A0A553P6I7</accession>
<evidence type="ECO:0000313" key="6">
    <source>
        <dbReference type="Proteomes" id="UP000318571"/>
    </source>
</evidence>
<dbReference type="Pfam" id="PF01281">
    <property type="entry name" value="Ribosomal_L9_N"/>
    <property type="match status" value="1"/>
</dbReference>